<keyword evidence="1" id="KW-0433">Leucine-rich repeat</keyword>
<dbReference type="OrthoDB" id="620967at2"/>
<accession>A0A5C6LVJ5</accession>
<dbReference type="Gene3D" id="3.80.10.10">
    <property type="entry name" value="Ribonuclease Inhibitor"/>
    <property type="match status" value="2"/>
</dbReference>
<dbReference type="EMBL" id="VOHS01000008">
    <property type="protein sequence ID" value="TWW00598.1"/>
    <property type="molecule type" value="Genomic_DNA"/>
</dbReference>
<dbReference type="RefSeq" id="WP_146305184.1">
    <property type="nucleotide sequence ID" value="NZ_VOHS01000008.1"/>
</dbReference>
<name>A0A5C6LVJ5_9BACT</name>
<evidence type="ECO:0000256" key="2">
    <source>
        <dbReference type="ARBA" id="ARBA00022737"/>
    </source>
</evidence>
<dbReference type="InterPro" id="IPR003591">
    <property type="entry name" value="Leu-rich_rpt_typical-subtyp"/>
</dbReference>
<dbReference type="GO" id="GO:0005737">
    <property type="term" value="C:cytoplasm"/>
    <property type="evidence" value="ECO:0007669"/>
    <property type="project" value="TreeGrafter"/>
</dbReference>
<keyword evidence="2" id="KW-0677">Repeat</keyword>
<dbReference type="Pfam" id="PF00560">
    <property type="entry name" value="LRR_1"/>
    <property type="match status" value="1"/>
</dbReference>
<gene>
    <name evidence="4" type="ORF">FEF09_11170</name>
</gene>
<dbReference type="Pfam" id="PF23598">
    <property type="entry name" value="LRR_14"/>
    <property type="match status" value="1"/>
</dbReference>
<evidence type="ECO:0000313" key="4">
    <source>
        <dbReference type="EMBL" id="TWW00598.1"/>
    </source>
</evidence>
<dbReference type="SUPFAM" id="SSF52058">
    <property type="entry name" value="L domain-like"/>
    <property type="match status" value="1"/>
</dbReference>
<reference evidence="4 5" key="1">
    <citation type="submission" date="2019-08" db="EMBL/GenBank/DDBJ databases">
        <title>Whole genome sequencing of chitin degrading bacteria Chitinophaga pinensis YS16.</title>
        <authorList>
            <person name="Singh R.P."/>
            <person name="Manchanda G."/>
            <person name="Maurya I.K."/>
            <person name="Joshi N.K."/>
            <person name="Srivastava A.K."/>
        </authorList>
    </citation>
    <scope>NUCLEOTIDE SEQUENCE [LARGE SCALE GENOMIC DNA]</scope>
    <source>
        <strain evidence="4 5">YS-16</strain>
    </source>
</reference>
<organism evidence="4 5">
    <name type="scientific">Chitinophaga pinensis</name>
    <dbReference type="NCBI Taxonomy" id="79329"/>
    <lineage>
        <taxon>Bacteria</taxon>
        <taxon>Pseudomonadati</taxon>
        <taxon>Bacteroidota</taxon>
        <taxon>Chitinophagia</taxon>
        <taxon>Chitinophagales</taxon>
        <taxon>Chitinophagaceae</taxon>
        <taxon>Chitinophaga</taxon>
    </lineage>
</organism>
<proteinExistence type="predicted"/>
<dbReference type="PANTHER" id="PTHR48051:SF1">
    <property type="entry name" value="RAS SUPPRESSOR PROTEIN 1"/>
    <property type="match status" value="1"/>
</dbReference>
<dbReference type="InterPro" id="IPR055414">
    <property type="entry name" value="LRR_R13L4/SHOC2-like"/>
</dbReference>
<evidence type="ECO:0000313" key="5">
    <source>
        <dbReference type="Proteomes" id="UP000318815"/>
    </source>
</evidence>
<dbReference type="AlphaFoldDB" id="A0A5C6LVJ5"/>
<dbReference type="PANTHER" id="PTHR48051">
    <property type="match status" value="1"/>
</dbReference>
<comment type="caution">
    <text evidence="4">The sequence shown here is derived from an EMBL/GenBank/DDBJ whole genome shotgun (WGS) entry which is preliminary data.</text>
</comment>
<evidence type="ECO:0000259" key="3">
    <source>
        <dbReference type="Pfam" id="PF23598"/>
    </source>
</evidence>
<protein>
    <submittedName>
        <fullName evidence="4">Leucine-rich repeat domain-containing protein</fullName>
    </submittedName>
</protein>
<sequence>MKTSTPKIVSFSTIREQFDVSHYDLINCIDEGNVILFDGNTHIDGDLDTNRAETFCEDPVLVFVNGDLTVTGDIAMGDSYPSLMVLGNVHCDVLYSGDEMIHITGNATVKYAFYGYYNHGSITVEGKTYVPYVLNADHASGITPEGAVLINLYSDHNDFFDYDYTSKDLATAMVKPALDKNGEADAWNIIGLLRKGKSPFKKNIKPPREVYEEQLRKLTGNNPEAVTELDLTEKKLKAFPKSLALLSNLRKLILSKNEIQEIPDEIGALTQLEELYLVNCDLQKISAAIGQLTNLRILDISGNYELRQLPESFKSLANLRTLKADHVGLELPETYILPANLEEISFYSAYKDLNKFFAFPYAILQLKHLKVLDLRENYFTELPPAFDQLPSLETFLWTGSRTNATVFPDFTKLKTLKKLVISRKLLSWKKEVFNIPTLEHLEIDRHKEQKEYFDEATLQIWQEMAQEDPEEYRHLQKIMDNKKQEADGKFSCIISPGITPEDVQDINKLPGLKYLDLSFNELPYLPETIYELKALEYLDLRYNKFSEEEKEKIMQGFPATKIVF</sequence>
<feature type="domain" description="Disease resistance R13L4/SHOC-2-like LRR" evidence="3">
    <location>
        <begin position="229"/>
        <end position="347"/>
    </location>
</feature>
<dbReference type="PROSITE" id="PS51450">
    <property type="entry name" value="LRR"/>
    <property type="match status" value="1"/>
</dbReference>
<dbReference type="Pfam" id="PF13855">
    <property type="entry name" value="LRR_8"/>
    <property type="match status" value="1"/>
</dbReference>
<dbReference type="SMART" id="SM00364">
    <property type="entry name" value="LRR_BAC"/>
    <property type="match status" value="4"/>
</dbReference>
<keyword evidence="5" id="KW-1185">Reference proteome</keyword>
<dbReference type="InterPro" id="IPR050216">
    <property type="entry name" value="LRR_domain-containing"/>
</dbReference>
<dbReference type="InterPro" id="IPR032675">
    <property type="entry name" value="LRR_dom_sf"/>
</dbReference>
<dbReference type="InterPro" id="IPR001611">
    <property type="entry name" value="Leu-rich_rpt"/>
</dbReference>
<dbReference type="SMART" id="SM00369">
    <property type="entry name" value="LRR_TYP"/>
    <property type="match status" value="4"/>
</dbReference>
<evidence type="ECO:0000256" key="1">
    <source>
        <dbReference type="ARBA" id="ARBA00022614"/>
    </source>
</evidence>
<dbReference type="Proteomes" id="UP000318815">
    <property type="component" value="Unassembled WGS sequence"/>
</dbReference>